<proteinExistence type="predicted"/>
<sequence length="217" mass="23420">MSAARRPRQAAPMPSGRTRLDGVDDDFRVFLAAEAGGAAHDRQNLAAHLIVLDRREGPQQIDGPVRAQEAEHLGLLLGGRAIAFLEEGGDRDLEQPGDLAQAPGANAILALLVFLNLLEGHTHRGPERGLAQAACLAQRGDPEPDEAVDIGCLFRHHLTARSLFDVADRPKDLRSAALEPLPASSVISKRFYYRVRSDRCVLEAAVSQWFSLAAASP</sequence>
<evidence type="ECO:0000313" key="1">
    <source>
        <dbReference type="EMBL" id="SOR31719.1"/>
    </source>
</evidence>
<accession>A0A2N9AWK6</accession>
<gene>
    <name evidence="1" type="ORF">TK0001_5134</name>
</gene>
<dbReference type="AlphaFoldDB" id="A0A2N9AWK6"/>
<protein>
    <submittedName>
        <fullName evidence="1">Uncharacterized protein</fullName>
    </submittedName>
</protein>
<dbReference type="EMBL" id="LT962688">
    <property type="protein sequence ID" value="SOR31719.1"/>
    <property type="molecule type" value="Genomic_DNA"/>
</dbReference>
<reference evidence="2" key="1">
    <citation type="submission" date="2017-10" db="EMBL/GenBank/DDBJ databases">
        <authorList>
            <person name="Regsiter A."/>
            <person name="William W."/>
        </authorList>
    </citation>
    <scope>NUCLEOTIDE SEQUENCE [LARGE SCALE GENOMIC DNA]</scope>
</reference>
<dbReference type="Proteomes" id="UP000233769">
    <property type="component" value="Chromosome tk0001"/>
</dbReference>
<organism evidence="1 2">
    <name type="scientific">Methylorubrum extorquens</name>
    <name type="common">Methylobacterium dichloromethanicum</name>
    <name type="synonym">Methylobacterium extorquens</name>
    <dbReference type="NCBI Taxonomy" id="408"/>
    <lineage>
        <taxon>Bacteria</taxon>
        <taxon>Pseudomonadati</taxon>
        <taxon>Pseudomonadota</taxon>
        <taxon>Alphaproteobacteria</taxon>
        <taxon>Hyphomicrobiales</taxon>
        <taxon>Methylobacteriaceae</taxon>
        <taxon>Methylorubrum</taxon>
    </lineage>
</organism>
<evidence type="ECO:0000313" key="2">
    <source>
        <dbReference type="Proteomes" id="UP000233769"/>
    </source>
</evidence>
<name>A0A2N9AWK6_METEX</name>